<protein>
    <submittedName>
        <fullName evidence="2">Uncharacterized protein</fullName>
    </submittedName>
</protein>
<reference evidence="2 3" key="1">
    <citation type="submission" date="2024-01" db="EMBL/GenBank/DDBJ databases">
        <title>Genome assemblies of Stephania.</title>
        <authorList>
            <person name="Yang L."/>
        </authorList>
    </citation>
    <scope>NUCLEOTIDE SEQUENCE [LARGE SCALE GENOMIC DNA]</scope>
    <source>
        <strain evidence="2">YNDBR</strain>
        <tissue evidence="2">Leaf</tissue>
    </source>
</reference>
<evidence type="ECO:0000256" key="1">
    <source>
        <dbReference type="SAM" id="MobiDB-lite"/>
    </source>
</evidence>
<evidence type="ECO:0000313" key="2">
    <source>
        <dbReference type="EMBL" id="KAK9135944.1"/>
    </source>
</evidence>
<proteinExistence type="predicted"/>
<organism evidence="2 3">
    <name type="scientific">Stephania yunnanensis</name>
    <dbReference type="NCBI Taxonomy" id="152371"/>
    <lineage>
        <taxon>Eukaryota</taxon>
        <taxon>Viridiplantae</taxon>
        <taxon>Streptophyta</taxon>
        <taxon>Embryophyta</taxon>
        <taxon>Tracheophyta</taxon>
        <taxon>Spermatophyta</taxon>
        <taxon>Magnoliopsida</taxon>
        <taxon>Ranunculales</taxon>
        <taxon>Menispermaceae</taxon>
        <taxon>Menispermoideae</taxon>
        <taxon>Cissampelideae</taxon>
        <taxon>Stephania</taxon>
    </lineage>
</organism>
<feature type="region of interest" description="Disordered" evidence="1">
    <location>
        <begin position="1"/>
        <end position="20"/>
    </location>
</feature>
<evidence type="ECO:0000313" key="3">
    <source>
        <dbReference type="Proteomes" id="UP001420932"/>
    </source>
</evidence>
<accession>A0AAP0JL86</accession>
<dbReference type="AlphaFoldDB" id="A0AAP0JL86"/>
<gene>
    <name evidence="2" type="ORF">Syun_015274</name>
</gene>
<comment type="caution">
    <text evidence="2">The sequence shown here is derived from an EMBL/GenBank/DDBJ whole genome shotgun (WGS) entry which is preliminary data.</text>
</comment>
<dbReference type="Proteomes" id="UP001420932">
    <property type="component" value="Unassembled WGS sequence"/>
</dbReference>
<feature type="compositionally biased region" description="Basic and acidic residues" evidence="1">
    <location>
        <begin position="171"/>
        <end position="188"/>
    </location>
</feature>
<name>A0AAP0JL86_9MAGN</name>
<dbReference type="EMBL" id="JBBNAF010000006">
    <property type="protein sequence ID" value="KAK9135944.1"/>
    <property type="molecule type" value="Genomic_DNA"/>
</dbReference>
<feature type="region of interest" description="Disordered" evidence="1">
    <location>
        <begin position="159"/>
        <end position="188"/>
    </location>
</feature>
<sequence length="188" mass="21394">MARLERELSEMSREFPSERPNEDCLSHQLFHPWDSISYSQPQSLQVPLQPIQNFRYQLPISLTAERFRSKRNQTAFLSDMVSSLDGEAWIEKNCPFELGRLGHRMVSSLDGEAWIEKNCPFELGSISVPPNMTFEAMEAFPFDTTPTSSRHFHASPIMMNLSGSTSTQDGGMRDNDDIQPEDRCSKSG</sequence>
<keyword evidence="3" id="KW-1185">Reference proteome</keyword>